<dbReference type="CDD" id="cd11577">
    <property type="entry name" value="GH71"/>
    <property type="match status" value="1"/>
</dbReference>
<proteinExistence type="predicted"/>
<feature type="chain" id="PRO_5003468593" evidence="2">
    <location>
        <begin position="21"/>
        <end position="653"/>
    </location>
</feature>
<comment type="caution">
    <text evidence="4">The sequence shown here is derived from an EMBL/GenBank/DDBJ whole genome shotgun (WGS) entry which is preliminary data.</text>
</comment>
<feature type="compositionally biased region" description="Polar residues" evidence="1">
    <location>
        <begin position="44"/>
        <end position="57"/>
    </location>
</feature>
<dbReference type="InParanoid" id="G4TJS0"/>
<dbReference type="Proteomes" id="UP000007148">
    <property type="component" value="Unassembled WGS sequence"/>
</dbReference>
<feature type="region of interest" description="Disordered" evidence="1">
    <location>
        <begin position="206"/>
        <end position="225"/>
    </location>
</feature>
<evidence type="ECO:0000256" key="1">
    <source>
        <dbReference type="SAM" id="MobiDB-lite"/>
    </source>
</evidence>
<keyword evidence="2" id="KW-0732">Signal</keyword>
<organism evidence="4 5">
    <name type="scientific">Serendipita indica (strain DSM 11827)</name>
    <name type="common">Root endophyte fungus</name>
    <name type="synonym">Piriformospora indica</name>
    <dbReference type="NCBI Taxonomy" id="1109443"/>
    <lineage>
        <taxon>Eukaryota</taxon>
        <taxon>Fungi</taxon>
        <taxon>Dikarya</taxon>
        <taxon>Basidiomycota</taxon>
        <taxon>Agaricomycotina</taxon>
        <taxon>Agaricomycetes</taxon>
        <taxon>Sebacinales</taxon>
        <taxon>Serendipitaceae</taxon>
        <taxon>Serendipita</taxon>
    </lineage>
</organism>
<dbReference type="eggNOG" id="ENOG502RTMK">
    <property type="taxonomic scope" value="Eukaryota"/>
</dbReference>
<dbReference type="AlphaFoldDB" id="G4TJS0"/>
<keyword evidence="5" id="KW-1185">Reference proteome</keyword>
<name>G4TJS0_SERID</name>
<evidence type="ECO:0000313" key="5">
    <source>
        <dbReference type="Proteomes" id="UP000007148"/>
    </source>
</evidence>
<evidence type="ECO:0000313" key="4">
    <source>
        <dbReference type="EMBL" id="CCA71563.1"/>
    </source>
</evidence>
<evidence type="ECO:0000259" key="3">
    <source>
        <dbReference type="PROSITE" id="PS51212"/>
    </source>
</evidence>
<dbReference type="PROSITE" id="PS51212">
    <property type="entry name" value="WSC"/>
    <property type="match status" value="1"/>
</dbReference>
<dbReference type="Gene3D" id="3.20.20.80">
    <property type="entry name" value="Glycosidases"/>
    <property type="match status" value="1"/>
</dbReference>
<dbReference type="InterPro" id="IPR002889">
    <property type="entry name" value="WSC_carb-bd"/>
</dbReference>
<gene>
    <name evidence="4" type="ORF">PIIN_05500</name>
</gene>
<accession>G4TJS0</accession>
<reference evidence="4 5" key="1">
    <citation type="journal article" date="2011" name="PLoS Pathog.">
        <title>Endophytic Life Strategies Decoded by Genome and Transcriptome Analyses of the Mutualistic Root Symbiont Piriformospora indica.</title>
        <authorList>
            <person name="Zuccaro A."/>
            <person name="Lahrmann U."/>
            <person name="Guldener U."/>
            <person name="Langen G."/>
            <person name="Pfiffi S."/>
            <person name="Biedenkopf D."/>
            <person name="Wong P."/>
            <person name="Samans B."/>
            <person name="Grimm C."/>
            <person name="Basiewicz M."/>
            <person name="Murat C."/>
            <person name="Martin F."/>
            <person name="Kogel K.H."/>
        </authorList>
    </citation>
    <scope>NUCLEOTIDE SEQUENCE [LARGE SCALE GENOMIC DNA]</scope>
    <source>
        <strain evidence="4 5">DSM 11827</strain>
    </source>
</reference>
<dbReference type="OrthoDB" id="3257981at2759"/>
<dbReference type="STRING" id="1109443.G4TJS0"/>
<feature type="compositionally biased region" description="Polar residues" evidence="1">
    <location>
        <begin position="206"/>
        <end position="224"/>
    </location>
</feature>
<dbReference type="OMA" id="SEWYALG"/>
<protein>
    <submittedName>
        <fullName evidence="4">Probable mutanase (Glucan endo-1,3-alpha-glucosidase)</fullName>
    </submittedName>
</protein>
<dbReference type="Pfam" id="PF03659">
    <property type="entry name" value="Glyco_hydro_71"/>
    <property type="match status" value="1"/>
</dbReference>
<evidence type="ECO:0000256" key="2">
    <source>
        <dbReference type="SAM" id="SignalP"/>
    </source>
</evidence>
<sequence length="653" mass="72190">MKLPLYLFLSTSLFAKHTRASWDDRRRRHHGRSRLDHAKPNIPPSQHSFTTRDASQNRPHDSSQWEMGPCMVDPEDARLLSLVRSEGPVSSSTECLDYCEERSFDVAGIQNGFECWCGNRLTLADAEQPSSREVIQQECSTPCSHSVPGDICGGPWRTLLFGRNGVLDQYGFGSTKHGIFLDDEHSTVSSISDTSSRNATAASLPTDIVNDQPSHSASSPNPNEVTGKKVIAHHMVGNTYPYTIESWITDVTAAKSAGIDGFALNFGSIHGGWEQKSISDAFVAASTVGGFGMIFSFDMTGLPCSSQKDAQTLREFLLTWGPHPGHLVLPPASGSAFQRVVVSTFSGEWCNFGLGSPREGWMSVVADQAVVSRLRAAGREIAFVPSWFERVNQRKQEFNGVVQGDFHWNGGWPTGNFDVNWDGDAYRIATSPGPLFMASVSPGFFTHYGPNSYNKNWIYRSDDWLYASRWEMLVGHRAEVDLVEIVTWNDYGESSYIGPIEGEQPNSEAWTNGFPHLGFLDMTSYYATAFKTGSYPTITEDKVYLWSRSHPRDAQAPRDPIGRPNNADWTEDYVWGLVIAASDGELVLSCGSNSETFSIITGVNKVKIRNSPGQMRGVLRRADLPVVDVNPGAAFTYTLDPPSYNFNYFVASN</sequence>
<feature type="signal peptide" evidence="2">
    <location>
        <begin position="1"/>
        <end position="20"/>
    </location>
</feature>
<dbReference type="Pfam" id="PF01822">
    <property type="entry name" value="WSC"/>
    <property type="match status" value="1"/>
</dbReference>
<dbReference type="HOGENOM" id="CLU_361307_0_0_1"/>
<feature type="domain" description="WSC" evidence="3">
    <location>
        <begin position="64"/>
        <end position="164"/>
    </location>
</feature>
<dbReference type="InterPro" id="IPR005197">
    <property type="entry name" value="Glyco_hydro_71"/>
</dbReference>
<dbReference type="GO" id="GO:0051118">
    <property type="term" value="F:glucan endo-1,3-alpha-glucosidase activity"/>
    <property type="evidence" value="ECO:0007669"/>
    <property type="project" value="InterPro"/>
</dbReference>
<dbReference type="EMBL" id="CAFZ01000125">
    <property type="protein sequence ID" value="CCA71563.1"/>
    <property type="molecule type" value="Genomic_DNA"/>
</dbReference>
<feature type="region of interest" description="Disordered" evidence="1">
    <location>
        <begin position="25"/>
        <end position="68"/>
    </location>
</feature>